<keyword evidence="2" id="KW-1185">Reference proteome</keyword>
<gene>
    <name evidence="1" type="ORF">R3W88_022233</name>
</gene>
<dbReference type="Proteomes" id="UP001311915">
    <property type="component" value="Unassembled WGS sequence"/>
</dbReference>
<proteinExistence type="predicted"/>
<dbReference type="Pfam" id="PF14223">
    <property type="entry name" value="Retrotran_gag_2"/>
    <property type="match status" value="1"/>
</dbReference>
<dbReference type="EMBL" id="JAWPEI010000004">
    <property type="protein sequence ID" value="KAK4729245.1"/>
    <property type="molecule type" value="Genomic_DNA"/>
</dbReference>
<sequence length="183" mass="20813">MVETQTAEAEVDQQTNHYHPLHLQASDTLGVALIPMKLTGPENYSLGFVDGTCAKSSYKGDLAIRWERCDVVVLSWISAAVAPELMTSIVYASSSKKIWNDFKERFDKSNLTKNFHLWKEISMIHQSTDSVTSYYSKIRDLWDEMNVMVPSPFCDCVESSSHVEHVKQQRLLQFLVGLNESYA</sequence>
<dbReference type="PANTHER" id="PTHR37610">
    <property type="entry name" value="CCHC-TYPE DOMAIN-CONTAINING PROTEIN"/>
    <property type="match status" value="1"/>
</dbReference>
<name>A0AAV9LXH6_9SOLN</name>
<evidence type="ECO:0000313" key="1">
    <source>
        <dbReference type="EMBL" id="KAK4729245.1"/>
    </source>
</evidence>
<evidence type="ECO:0000313" key="2">
    <source>
        <dbReference type="Proteomes" id="UP001311915"/>
    </source>
</evidence>
<dbReference type="AlphaFoldDB" id="A0AAV9LXH6"/>
<comment type="caution">
    <text evidence="1">The sequence shown here is derived from an EMBL/GenBank/DDBJ whole genome shotgun (WGS) entry which is preliminary data.</text>
</comment>
<evidence type="ECO:0008006" key="3">
    <source>
        <dbReference type="Google" id="ProtNLM"/>
    </source>
</evidence>
<reference evidence="1 2" key="1">
    <citation type="submission" date="2023-10" db="EMBL/GenBank/DDBJ databases">
        <title>Genome-Wide Identification Analysis in wild type Solanum Pinnatisectum Reveals Some Genes Defensing Phytophthora Infestans.</title>
        <authorList>
            <person name="Sun C."/>
        </authorList>
    </citation>
    <scope>NUCLEOTIDE SEQUENCE [LARGE SCALE GENOMIC DNA]</scope>
    <source>
        <strain evidence="1">LQN</strain>
        <tissue evidence="1">Leaf</tissue>
    </source>
</reference>
<protein>
    <recommendedName>
        <fullName evidence="3">Retrotransposon gag domain-containing protein</fullName>
    </recommendedName>
</protein>
<dbReference type="PANTHER" id="PTHR37610:SF86">
    <property type="entry name" value="RETROTRANSPOSON COPIA-LIKE N-TERMINAL DOMAIN-CONTAINING PROTEIN"/>
    <property type="match status" value="1"/>
</dbReference>
<organism evidence="1 2">
    <name type="scientific">Solanum pinnatisectum</name>
    <name type="common">tansyleaf nightshade</name>
    <dbReference type="NCBI Taxonomy" id="50273"/>
    <lineage>
        <taxon>Eukaryota</taxon>
        <taxon>Viridiplantae</taxon>
        <taxon>Streptophyta</taxon>
        <taxon>Embryophyta</taxon>
        <taxon>Tracheophyta</taxon>
        <taxon>Spermatophyta</taxon>
        <taxon>Magnoliopsida</taxon>
        <taxon>eudicotyledons</taxon>
        <taxon>Gunneridae</taxon>
        <taxon>Pentapetalae</taxon>
        <taxon>asterids</taxon>
        <taxon>lamiids</taxon>
        <taxon>Solanales</taxon>
        <taxon>Solanaceae</taxon>
        <taxon>Solanoideae</taxon>
        <taxon>Solaneae</taxon>
        <taxon>Solanum</taxon>
    </lineage>
</organism>
<accession>A0AAV9LXH6</accession>